<evidence type="ECO:0000256" key="5">
    <source>
        <dbReference type="SAM" id="MobiDB-lite"/>
    </source>
</evidence>
<proteinExistence type="predicted"/>
<dbReference type="GO" id="GO:0051295">
    <property type="term" value="P:establishment of meiotic spindle localization"/>
    <property type="evidence" value="ECO:0007669"/>
    <property type="project" value="TreeGrafter"/>
</dbReference>
<dbReference type="PANTHER" id="PTHR22706">
    <property type="entry name" value="ASSEMBLY FACTOR FOR SPINDLE MICROTUBULES"/>
    <property type="match status" value="1"/>
</dbReference>
<evidence type="ECO:0000256" key="3">
    <source>
        <dbReference type="ARBA" id="ARBA00022737"/>
    </source>
</evidence>
<dbReference type="CDD" id="cd23767">
    <property type="entry name" value="IQCD"/>
    <property type="match status" value="3"/>
</dbReference>
<dbReference type="GO" id="GO:0005737">
    <property type="term" value="C:cytoplasm"/>
    <property type="evidence" value="ECO:0007669"/>
    <property type="project" value="UniProtKB-SubCell"/>
</dbReference>
<dbReference type="GO" id="GO:0000278">
    <property type="term" value="P:mitotic cell cycle"/>
    <property type="evidence" value="ECO:0007669"/>
    <property type="project" value="TreeGrafter"/>
</dbReference>
<dbReference type="InterPro" id="IPR051185">
    <property type="entry name" value="ASPM"/>
</dbReference>
<evidence type="ECO:0000256" key="1">
    <source>
        <dbReference type="ARBA" id="ARBA00004496"/>
    </source>
</evidence>
<dbReference type="GO" id="GO:0007051">
    <property type="term" value="P:spindle organization"/>
    <property type="evidence" value="ECO:0007669"/>
    <property type="project" value="TreeGrafter"/>
</dbReference>
<dbReference type="SUPFAM" id="SSF52540">
    <property type="entry name" value="P-loop containing nucleoside triphosphate hydrolases"/>
    <property type="match status" value="1"/>
</dbReference>
<evidence type="ECO:0000313" key="7">
    <source>
        <dbReference type="Proteomes" id="UP000278807"/>
    </source>
</evidence>
<keyword evidence="2" id="KW-0963">Cytoplasm</keyword>
<feature type="compositionally biased region" description="Basic and acidic residues" evidence="5">
    <location>
        <begin position="253"/>
        <end position="266"/>
    </location>
</feature>
<reference evidence="8" key="1">
    <citation type="submission" date="2017-02" db="UniProtKB">
        <authorList>
            <consortium name="WormBaseParasite"/>
        </authorList>
    </citation>
    <scope>IDENTIFICATION</scope>
</reference>
<name>A0A0R3T8Z5_RODNA</name>
<feature type="compositionally biased region" description="Polar residues" evidence="5">
    <location>
        <begin position="238"/>
        <end position="252"/>
    </location>
</feature>
<dbReference type="EMBL" id="UZAE01002099">
    <property type="protein sequence ID" value="VDN99391.1"/>
    <property type="molecule type" value="Genomic_DNA"/>
</dbReference>
<dbReference type="AlphaFoldDB" id="A0A0R3T8Z5"/>
<dbReference type="OrthoDB" id="2148418at2759"/>
<protein>
    <submittedName>
        <fullName evidence="8">Calponin-homology (CH) domain-containing protein</fullName>
    </submittedName>
</protein>
<dbReference type="Gene3D" id="1.20.5.190">
    <property type="match status" value="4"/>
</dbReference>
<dbReference type="InterPro" id="IPR000048">
    <property type="entry name" value="IQ_motif_EF-hand-BS"/>
</dbReference>
<keyword evidence="7" id="KW-1185">Reference proteome</keyword>
<comment type="subcellular location">
    <subcellularLocation>
        <location evidence="1">Cytoplasm</location>
    </subcellularLocation>
</comment>
<accession>A0A0R3T8Z5</accession>
<sequence length="962" mass="109606">MVSIHADSPGTVRRTAKCSNLIVFQLSQLADVPSLINIGTKQATVSVPVVNSAAVLSPGIVLATLAFLASWIVCAEGGVGRLRRTLRNHAARIIQVWWRRLHATNDSGFRHVVLPSRLLFITPDASIEDLPTSTTTTVGDNPIQSIISPDFHSEEANHHIVEDAAQRHDYSNISPPASGDALSKCTVSTDQKDFHCKELDVQSIVESTQQMDCVPNICGVTLGDSFVESAPFEGKARIQSTPLVSGHSTPSDKNGRDSQSESTMRKDVASISSFKFNDYSVPAEFSFHEKKDFSKESIESVFTENRVIDDLEMTAISVLASFANRSAIDYSPESVADNQSDVDEDERKHNAAIRIQRSVRAWLLERRRKAFAVEVQSDVKSSLSKKVIEKRQAANTQRRRLAALIIQNAWRAHLARKRFLEIREKVVVLQAFWRQILVRRALAQRLAKERSVVIIQCWWRSIQQRRVFLLQRHSAIVIQSWWRSTLMERRRQKLLSLQTTRIQAAIVIQRHVRTFLSRRREATAAAYKMQHWWRVCLLRKRIDAAVARNRELVAHRKNSAVSTIQRAWRLYKQRKELKERSIVQQTNAARIIQRAWKAYCQRRRLEMEEQAAILIQRSWRASRLRIWLYHRRRAALVIQAAWRGYKARSSVAKATSVCAAALRKRLSVASKQAKEQPQNRLGVRAQRALANLLRYTSVTSVLDALGHLETATRLSREVCTWLLTVPSSSTPCGHNEYLPHVLLRLLHLCNRSVADEEVALAAVSVMLNLVNNVDHRRLDSSTSFHNIWWQQHECDSAEFGSTTNSGDSINSKSIVEFLFICLQRLSRSRIGTGSVRLFARTAALLAKLCIALRPDFEIPTHFIRQIELLLPSVRRLWSATLSRNPVRAEVTALIRNYKVTSSRREFLLRRVDLELNLERLPSKPSIDPLVACELLMLTLHEHRFRQRQCSHHHLSVRPGSPF</sequence>
<dbReference type="GO" id="GO:0005516">
    <property type="term" value="F:calmodulin binding"/>
    <property type="evidence" value="ECO:0007669"/>
    <property type="project" value="UniProtKB-KW"/>
</dbReference>
<dbReference type="SMART" id="SM00015">
    <property type="entry name" value="IQ"/>
    <property type="match status" value="11"/>
</dbReference>
<evidence type="ECO:0000313" key="8">
    <source>
        <dbReference type="WBParaSite" id="HNAJ_0000353401-mRNA-1"/>
    </source>
</evidence>
<evidence type="ECO:0000256" key="2">
    <source>
        <dbReference type="ARBA" id="ARBA00022490"/>
    </source>
</evidence>
<dbReference type="InterPro" id="IPR027417">
    <property type="entry name" value="P-loop_NTPase"/>
</dbReference>
<keyword evidence="3" id="KW-0677">Repeat</keyword>
<dbReference type="Pfam" id="PF00612">
    <property type="entry name" value="IQ"/>
    <property type="match status" value="7"/>
</dbReference>
<evidence type="ECO:0000256" key="4">
    <source>
        <dbReference type="ARBA" id="ARBA00022860"/>
    </source>
</evidence>
<keyword evidence="4" id="KW-0112">Calmodulin-binding</keyword>
<gene>
    <name evidence="6" type="ORF">HNAJ_LOCUS3532</name>
</gene>
<reference evidence="6 7" key="2">
    <citation type="submission" date="2018-11" db="EMBL/GenBank/DDBJ databases">
        <authorList>
            <consortium name="Pathogen Informatics"/>
        </authorList>
    </citation>
    <scope>NUCLEOTIDE SEQUENCE [LARGE SCALE GENOMIC DNA]</scope>
</reference>
<feature type="region of interest" description="Disordered" evidence="5">
    <location>
        <begin position="237"/>
        <end position="266"/>
    </location>
</feature>
<evidence type="ECO:0000313" key="6">
    <source>
        <dbReference type="EMBL" id="VDN99391.1"/>
    </source>
</evidence>
<dbReference type="PANTHER" id="PTHR22706:SF1">
    <property type="entry name" value="ASSEMBLY FACTOR FOR SPINDLE MICROTUBULES"/>
    <property type="match status" value="1"/>
</dbReference>
<dbReference type="PROSITE" id="PS50096">
    <property type="entry name" value="IQ"/>
    <property type="match status" value="5"/>
</dbReference>
<dbReference type="Proteomes" id="UP000278807">
    <property type="component" value="Unassembled WGS sequence"/>
</dbReference>
<dbReference type="WBParaSite" id="HNAJ_0000353401-mRNA-1">
    <property type="protein sequence ID" value="HNAJ_0000353401-mRNA-1"/>
    <property type="gene ID" value="HNAJ_0000353401"/>
</dbReference>
<organism evidence="8">
    <name type="scientific">Rodentolepis nana</name>
    <name type="common">Dwarf tapeworm</name>
    <name type="synonym">Hymenolepis nana</name>
    <dbReference type="NCBI Taxonomy" id="102285"/>
    <lineage>
        <taxon>Eukaryota</taxon>
        <taxon>Metazoa</taxon>
        <taxon>Spiralia</taxon>
        <taxon>Lophotrochozoa</taxon>
        <taxon>Platyhelminthes</taxon>
        <taxon>Cestoda</taxon>
        <taxon>Eucestoda</taxon>
        <taxon>Cyclophyllidea</taxon>
        <taxon>Hymenolepididae</taxon>
        <taxon>Rodentolepis</taxon>
    </lineage>
</organism>
<dbReference type="GO" id="GO:0000922">
    <property type="term" value="C:spindle pole"/>
    <property type="evidence" value="ECO:0007669"/>
    <property type="project" value="TreeGrafter"/>
</dbReference>
<dbReference type="STRING" id="102285.A0A0R3T8Z5"/>